<reference evidence="1 2" key="2">
    <citation type="journal article" date="2003" name="Infect. Immun.">
        <title>Characterization and pathogenic significance of Vibrio vulnificus antigens preferentially expressed in septicemic patients.</title>
        <authorList>
            <person name="Kim Y.R."/>
            <person name="Lee S.E."/>
            <person name="Kim C.M."/>
            <person name="Kim S.Y."/>
            <person name="Shin E.K."/>
            <person name="Shin D.H."/>
            <person name="Chung S.S."/>
            <person name="Choy H.E."/>
            <person name="Progulske-Fox A."/>
            <person name="Hillman J.D."/>
            <person name="Handfield M."/>
            <person name="Rhee J.H."/>
        </authorList>
    </citation>
    <scope>NUCLEOTIDE SEQUENCE [LARGE SCALE GENOMIC DNA]</scope>
    <source>
        <strain evidence="1 2">CMCP6</strain>
    </source>
</reference>
<dbReference type="EMBL" id="AE016795">
    <property type="protein sequence ID" value="ADV91968.1"/>
    <property type="molecule type" value="Genomic_DNA"/>
</dbReference>
<sequence length="366" mass="41767">MTLKEKDVENVIDILISSDSFNVKKLAEYLKVSRSYLYKEFRHLLPKPASITQKRIENAILRIRQRTGRSLLTISEVAIESGVSRQSISRDYSHLLSMIKGKKSVDIIPNSTTESEEKIKFLEDQISSLSMKNEEYEENIKLKVYSDMMKQDLASFTAQKDKANAIKLQNQNDEIIAINKQQISELADLRSQLSELKRKSKTIIPGCNIIAHIKPDYSSISSKMDLKTSMEIFFEIEEKNINDAIDICFTSQPNSVIFFQPFLSCNFESLGITLSKGDVILIESNFPLAKQFKKLLLNISEIPVHSISCKGHELQLANFYCRKNHTNKFSEEFIDKLYKLISYPDQNDGFKSVTLVKPSPSISAVK</sequence>
<protein>
    <submittedName>
        <fullName evidence="1">Uncharacterized protein</fullName>
    </submittedName>
</protein>
<gene>
    <name evidence="1" type="ordered locus">VV1_3254</name>
</gene>
<evidence type="ECO:0000313" key="2">
    <source>
        <dbReference type="Proteomes" id="UP000002275"/>
    </source>
</evidence>
<proteinExistence type="predicted"/>
<reference evidence="2" key="1">
    <citation type="submission" date="2002-12" db="EMBL/GenBank/DDBJ databases">
        <title>Complete genome sequence of Vibrio vulnificus CMCP6.</title>
        <authorList>
            <person name="Rhee J.H."/>
            <person name="Kim S.Y."/>
            <person name="Chung S.S."/>
            <person name="Kim J.J."/>
            <person name="Moon Y.H."/>
            <person name="Jeong H."/>
            <person name="Choy H.E."/>
        </authorList>
    </citation>
    <scope>NUCLEOTIDE SEQUENCE [LARGE SCALE GENOMIC DNA]</scope>
    <source>
        <strain evidence="2">CMCP6</strain>
    </source>
</reference>
<dbReference type="AlphaFoldDB" id="A0A3Q0MFE3"/>
<accession>A0A3Q0MFE3</accession>
<reference evidence="1 2" key="3">
    <citation type="journal article" date="2011" name="Mol. Syst. Biol.">
        <title>Integrative genome-scale metabolic analysis of Vibrio vulnificus for drug targeting and discovery.</title>
        <authorList>
            <person name="Kim H.U."/>
            <person name="Kim S.Y."/>
            <person name="Jeong H."/>
            <person name="Kim T.Y."/>
            <person name="Kim J.J."/>
            <person name="Choy H.E."/>
            <person name="Yi K.Y."/>
            <person name="Rhee J.H."/>
            <person name="Lee S.Y."/>
        </authorList>
    </citation>
    <scope>NUCLEOTIDE SEQUENCE [LARGE SCALE GENOMIC DNA]</scope>
    <source>
        <strain evidence="1 2">CMCP6</strain>
    </source>
</reference>
<evidence type="ECO:0000313" key="1">
    <source>
        <dbReference type="EMBL" id="ADV91968.1"/>
    </source>
</evidence>
<name>A0A3Q0MFE3_VIBVU</name>
<organism evidence="1 2">
    <name type="scientific">Vibrio vulnificus (strain CMCP6)</name>
    <dbReference type="NCBI Taxonomy" id="216895"/>
    <lineage>
        <taxon>Bacteria</taxon>
        <taxon>Pseudomonadati</taxon>
        <taxon>Pseudomonadota</taxon>
        <taxon>Gammaproteobacteria</taxon>
        <taxon>Vibrionales</taxon>
        <taxon>Vibrionaceae</taxon>
        <taxon>Vibrio</taxon>
    </lineage>
</organism>
<dbReference type="RefSeq" id="WP_011080971.1">
    <property type="nucleotide sequence ID" value="NC_004459.3"/>
</dbReference>
<dbReference type="Proteomes" id="UP000002275">
    <property type="component" value="Chromosome I"/>
</dbReference>
<dbReference type="KEGG" id="vvu:VV1_3254"/>
<dbReference type="Gene3D" id="1.10.10.60">
    <property type="entry name" value="Homeodomain-like"/>
    <property type="match status" value="1"/>
</dbReference>